<protein>
    <recommendedName>
        <fullName evidence="14">THAP-type domain-containing protein</fullName>
    </recommendedName>
</protein>
<organism evidence="15 16">
    <name type="scientific">Microctonus aethiopoides</name>
    <dbReference type="NCBI Taxonomy" id="144406"/>
    <lineage>
        <taxon>Eukaryota</taxon>
        <taxon>Metazoa</taxon>
        <taxon>Ecdysozoa</taxon>
        <taxon>Arthropoda</taxon>
        <taxon>Hexapoda</taxon>
        <taxon>Insecta</taxon>
        <taxon>Pterygota</taxon>
        <taxon>Neoptera</taxon>
        <taxon>Endopterygota</taxon>
        <taxon>Hymenoptera</taxon>
        <taxon>Apocrita</taxon>
        <taxon>Ichneumonoidea</taxon>
        <taxon>Braconidae</taxon>
        <taxon>Euphorinae</taxon>
        <taxon>Microctonus</taxon>
    </lineage>
</organism>
<dbReference type="SMART" id="SM00980">
    <property type="entry name" value="THAP"/>
    <property type="match status" value="1"/>
</dbReference>
<evidence type="ECO:0000259" key="14">
    <source>
        <dbReference type="PROSITE" id="PS50950"/>
    </source>
</evidence>
<keyword evidence="8 12" id="KW-0238">DNA-binding</keyword>
<evidence type="ECO:0000256" key="6">
    <source>
        <dbReference type="ARBA" id="ARBA00023015"/>
    </source>
</evidence>
<accession>A0AA39KWU6</accession>
<dbReference type="SUPFAM" id="SSF57716">
    <property type="entry name" value="Glucocorticoid receptor-like (DNA-binding domain)"/>
    <property type="match status" value="1"/>
</dbReference>
<dbReference type="GO" id="GO:0043565">
    <property type="term" value="F:sequence-specific DNA binding"/>
    <property type="evidence" value="ECO:0007669"/>
    <property type="project" value="InterPro"/>
</dbReference>
<evidence type="ECO:0000256" key="3">
    <source>
        <dbReference type="ARBA" id="ARBA00022723"/>
    </source>
</evidence>
<reference evidence="15" key="2">
    <citation type="submission" date="2023-03" db="EMBL/GenBank/DDBJ databases">
        <authorList>
            <person name="Inwood S.N."/>
            <person name="Skelly J.G."/>
            <person name="Guhlin J."/>
            <person name="Harrop T.W.R."/>
            <person name="Goldson S.G."/>
            <person name="Dearden P.K."/>
        </authorList>
    </citation>
    <scope>NUCLEOTIDE SEQUENCE</scope>
    <source>
        <strain evidence="15">Irish</strain>
        <tissue evidence="15">Whole body</tissue>
    </source>
</reference>
<comment type="similarity">
    <text evidence="2">Belongs to the THAP1 family.</text>
</comment>
<comment type="subcellular location">
    <subcellularLocation>
        <location evidence="1">Nucleus</location>
        <location evidence="1">Nucleoplasm</location>
    </subcellularLocation>
</comment>
<proteinExistence type="inferred from homology"/>
<keyword evidence="5" id="KW-0862">Zinc</keyword>
<evidence type="ECO:0000313" key="15">
    <source>
        <dbReference type="EMBL" id="KAK0176709.1"/>
    </source>
</evidence>
<evidence type="ECO:0000256" key="7">
    <source>
        <dbReference type="ARBA" id="ARBA00023054"/>
    </source>
</evidence>
<evidence type="ECO:0000256" key="1">
    <source>
        <dbReference type="ARBA" id="ARBA00004642"/>
    </source>
</evidence>
<feature type="domain" description="THAP-type" evidence="14">
    <location>
        <begin position="12"/>
        <end position="102"/>
    </location>
</feature>
<evidence type="ECO:0000256" key="8">
    <source>
        <dbReference type="ARBA" id="ARBA00023125"/>
    </source>
</evidence>
<feature type="coiled-coil region" evidence="13">
    <location>
        <begin position="253"/>
        <end position="287"/>
    </location>
</feature>
<sequence>MSRIIYGTDEKIPGESSYDRCSYKGCKNGKYRLGGRKLFLFPSHTEPERREKWLLNCGNEELRKKADSSIRRSGICSDHFDHTCFTDDKKYSLKRNSIPRPNYPPNLSIDESKVDNDQTIDNKLINRKINDNIDVIFNNIPRRVPRLFVDDDDYDEHDSNYEIIDDVQKNECNQLNNEITHDENNKSIDNSKLYLLKNSDEFTSVTNKSPLYFSTTELMEEERMEEENTEDKNCKSINTSMTTIELLRMMNKEQNKDKKIEKLMKQNTLLRKELKALKQNIRRWKWRRQQKSKFLTHLTLKQQK</sequence>
<evidence type="ECO:0000256" key="5">
    <source>
        <dbReference type="ARBA" id="ARBA00022833"/>
    </source>
</evidence>
<dbReference type="AlphaFoldDB" id="A0AA39KWU6"/>
<reference evidence="15" key="1">
    <citation type="journal article" date="2023" name="bioRxiv">
        <title>Scaffold-level genome assemblies of two parasitoid biocontrol wasps reveal the parthenogenesis mechanism and an associated novel virus.</title>
        <authorList>
            <person name="Inwood S."/>
            <person name="Skelly J."/>
            <person name="Guhlin J."/>
            <person name="Harrop T."/>
            <person name="Goldson S."/>
            <person name="Dearden P."/>
        </authorList>
    </citation>
    <scope>NUCLEOTIDE SEQUENCE</scope>
    <source>
        <strain evidence="15">Irish</strain>
        <tissue evidence="15">Whole body</tissue>
    </source>
</reference>
<keyword evidence="3" id="KW-0479">Metal-binding</keyword>
<gene>
    <name evidence="15" type="ORF">PV328_000820</name>
</gene>
<evidence type="ECO:0000256" key="13">
    <source>
        <dbReference type="SAM" id="Coils"/>
    </source>
</evidence>
<keyword evidence="9" id="KW-0804">Transcription</keyword>
<dbReference type="PANTHER" id="PTHR46600:SF1">
    <property type="entry name" value="THAP DOMAIN-CONTAINING PROTEIN 1"/>
    <property type="match status" value="1"/>
</dbReference>
<dbReference type="InterPro" id="IPR006612">
    <property type="entry name" value="THAP_Znf"/>
</dbReference>
<evidence type="ECO:0000256" key="9">
    <source>
        <dbReference type="ARBA" id="ARBA00023163"/>
    </source>
</evidence>
<name>A0AA39KWU6_9HYME</name>
<keyword evidence="11" id="KW-0131">Cell cycle</keyword>
<keyword evidence="16" id="KW-1185">Reference proteome</keyword>
<evidence type="ECO:0000256" key="10">
    <source>
        <dbReference type="ARBA" id="ARBA00023242"/>
    </source>
</evidence>
<keyword evidence="10" id="KW-0539">Nucleus</keyword>
<dbReference type="EMBL" id="JAQQBS010000001">
    <property type="protein sequence ID" value="KAK0176709.1"/>
    <property type="molecule type" value="Genomic_DNA"/>
</dbReference>
<evidence type="ECO:0000256" key="11">
    <source>
        <dbReference type="ARBA" id="ARBA00023306"/>
    </source>
</evidence>
<dbReference type="PANTHER" id="PTHR46600">
    <property type="entry name" value="THAP DOMAIN-CONTAINING"/>
    <property type="match status" value="1"/>
</dbReference>
<keyword evidence="4 12" id="KW-0863">Zinc-finger</keyword>
<dbReference type="PROSITE" id="PS50950">
    <property type="entry name" value="ZF_THAP"/>
    <property type="match status" value="1"/>
</dbReference>
<comment type="caution">
    <text evidence="15">The sequence shown here is derived from an EMBL/GenBank/DDBJ whole genome shotgun (WGS) entry which is preliminary data.</text>
</comment>
<evidence type="ECO:0000313" key="16">
    <source>
        <dbReference type="Proteomes" id="UP001168990"/>
    </source>
</evidence>
<dbReference type="Proteomes" id="UP001168990">
    <property type="component" value="Unassembled WGS sequence"/>
</dbReference>
<keyword evidence="6" id="KW-0805">Transcription regulation</keyword>
<evidence type="ECO:0000256" key="2">
    <source>
        <dbReference type="ARBA" id="ARBA00006177"/>
    </source>
</evidence>
<dbReference type="InterPro" id="IPR026516">
    <property type="entry name" value="THAP1/10"/>
</dbReference>
<dbReference type="GO" id="GO:0008270">
    <property type="term" value="F:zinc ion binding"/>
    <property type="evidence" value="ECO:0007669"/>
    <property type="project" value="UniProtKB-KW"/>
</dbReference>
<dbReference type="GO" id="GO:0005654">
    <property type="term" value="C:nucleoplasm"/>
    <property type="evidence" value="ECO:0007669"/>
    <property type="project" value="UniProtKB-SubCell"/>
</dbReference>
<evidence type="ECO:0000256" key="12">
    <source>
        <dbReference type="PROSITE-ProRule" id="PRU00309"/>
    </source>
</evidence>
<keyword evidence="7 13" id="KW-0175">Coiled coil</keyword>
<evidence type="ECO:0000256" key="4">
    <source>
        <dbReference type="ARBA" id="ARBA00022771"/>
    </source>
</evidence>
<dbReference type="Pfam" id="PF05485">
    <property type="entry name" value="THAP"/>
    <property type="match status" value="1"/>
</dbReference>